<keyword evidence="6 8" id="KW-0472">Membrane</keyword>
<comment type="subcellular location">
    <subcellularLocation>
        <location evidence="8">Cell membrane</location>
        <topology evidence="8">Multi-pass membrane protein</topology>
    </subcellularLocation>
</comment>
<dbReference type="PANTHER" id="PTHR35529:SF1">
    <property type="entry name" value="MANGANESE EFFLUX PUMP MNTP-RELATED"/>
    <property type="match status" value="1"/>
</dbReference>
<dbReference type="Proteomes" id="UP000006431">
    <property type="component" value="Unassembled WGS sequence"/>
</dbReference>
<evidence type="ECO:0000256" key="6">
    <source>
        <dbReference type="ARBA" id="ARBA00023136"/>
    </source>
</evidence>
<keyword evidence="3 8" id="KW-0812">Transmembrane</keyword>
<comment type="caution">
    <text evidence="9">The sequence shown here is derived from an EMBL/GenBank/DDBJ whole genome shotgun (WGS) entry which is preliminary data.</text>
</comment>
<accession>H1FT69</accession>
<feature type="transmembrane region" description="Helical" evidence="8">
    <location>
        <begin position="132"/>
        <end position="152"/>
    </location>
</feature>
<proteinExistence type="inferred from homology"/>
<feature type="transmembrane region" description="Helical" evidence="8">
    <location>
        <begin position="104"/>
        <end position="125"/>
    </location>
</feature>
<dbReference type="EMBL" id="AFRZ01000001">
    <property type="protein sequence ID" value="EHP29988.1"/>
    <property type="molecule type" value="Genomic_DNA"/>
</dbReference>
<dbReference type="InterPro" id="IPR022929">
    <property type="entry name" value="Put_MntP"/>
</dbReference>
<dbReference type="OrthoDB" id="9811590at2"/>
<organism evidence="9 10">
    <name type="scientific">Sulfurimonas gotlandica (strain DSM 19862 / JCM 16533 / GD1)</name>
    <dbReference type="NCBI Taxonomy" id="929558"/>
    <lineage>
        <taxon>Bacteria</taxon>
        <taxon>Pseudomonadati</taxon>
        <taxon>Campylobacterota</taxon>
        <taxon>Epsilonproteobacteria</taxon>
        <taxon>Campylobacterales</taxon>
        <taxon>Sulfurimonadaceae</taxon>
        <taxon>Sulfurimonas</taxon>
    </lineage>
</organism>
<evidence type="ECO:0000256" key="4">
    <source>
        <dbReference type="ARBA" id="ARBA00022989"/>
    </source>
</evidence>
<gene>
    <name evidence="8" type="primary">mntP</name>
    <name evidence="9" type="ORF">SMGD1_1464</name>
</gene>
<name>B6BHJ1_SULGG</name>
<keyword evidence="10" id="KW-1185">Reference proteome</keyword>
<evidence type="ECO:0000256" key="1">
    <source>
        <dbReference type="ARBA" id="ARBA00022448"/>
    </source>
</evidence>
<keyword evidence="4 8" id="KW-1133">Transmembrane helix</keyword>
<evidence type="ECO:0000256" key="7">
    <source>
        <dbReference type="ARBA" id="ARBA00023211"/>
    </source>
</evidence>
<dbReference type="PANTHER" id="PTHR35529">
    <property type="entry name" value="MANGANESE EFFLUX PUMP MNTP-RELATED"/>
    <property type="match status" value="1"/>
</dbReference>
<evidence type="ECO:0000256" key="5">
    <source>
        <dbReference type="ARBA" id="ARBA00023065"/>
    </source>
</evidence>
<evidence type="ECO:0000313" key="9">
    <source>
        <dbReference type="EMBL" id="EHP29988.1"/>
    </source>
</evidence>
<evidence type="ECO:0000313" key="10">
    <source>
        <dbReference type="Proteomes" id="UP000006431"/>
    </source>
</evidence>
<dbReference type="STRING" id="929558.SMGD1_1464"/>
<keyword evidence="2 8" id="KW-1003">Cell membrane</keyword>
<dbReference type="HAMAP" id="MF_01521">
    <property type="entry name" value="MntP_pump"/>
    <property type="match status" value="1"/>
</dbReference>
<sequence length="184" mass="19840">MFEVFLLSFALSMDAFAVSIGLGVKNKVFDKTLALKVALFFGLFQGLMPLFGYLASLGLGSIIESIDHWVAFVLLSIIGGKMLYESFGENVEDEISIITNKVLLILAIATSIDAMAAGFTLNLLLLDPYISMIIIGIVTFIFSYFGVFVGSRGGGYLEDKAEKLGGIVLIGIGLKILIEHTLLS</sequence>
<feature type="transmembrane region" description="Helical" evidence="8">
    <location>
        <begin position="66"/>
        <end position="84"/>
    </location>
</feature>
<dbReference type="Pfam" id="PF02659">
    <property type="entry name" value="Mntp"/>
    <property type="match status" value="1"/>
</dbReference>
<feature type="transmembrane region" description="Helical" evidence="8">
    <location>
        <begin position="33"/>
        <end position="54"/>
    </location>
</feature>
<dbReference type="GO" id="GO:0005886">
    <property type="term" value="C:plasma membrane"/>
    <property type="evidence" value="ECO:0007669"/>
    <property type="project" value="UniProtKB-SubCell"/>
</dbReference>
<accession>B6BHJ1</accession>
<keyword evidence="1 8" id="KW-0813">Transport</keyword>
<protein>
    <recommendedName>
        <fullName evidence="8">Putative manganese efflux pump MntP</fullName>
    </recommendedName>
</protein>
<dbReference type="HOGENOM" id="CLU_096410_3_0_7"/>
<comment type="function">
    <text evidence="8">Probably functions as a manganese efflux pump.</text>
</comment>
<dbReference type="PATRIC" id="fig|929558.5.peg.1455"/>
<dbReference type="GO" id="GO:0005384">
    <property type="term" value="F:manganese ion transmembrane transporter activity"/>
    <property type="evidence" value="ECO:0007669"/>
    <property type="project" value="UniProtKB-UniRule"/>
</dbReference>
<reference evidence="9 10" key="1">
    <citation type="journal article" date="2012" name="Proc. Natl. Acad. Sci. U.S.A.">
        <title>Genome and physiology of a model Epsilonproteobacterium responsible for sulfide detoxification in marine oxygen depletion zones.</title>
        <authorList>
            <person name="Grote J."/>
            <person name="Schott T."/>
            <person name="Bruckner C.G."/>
            <person name="Glockner F.O."/>
            <person name="Jost G."/>
            <person name="Teeling H."/>
            <person name="Labrenz M."/>
            <person name="Jurgens K."/>
        </authorList>
    </citation>
    <scope>NUCLEOTIDE SEQUENCE [LARGE SCALE GENOMIC DNA]</scope>
    <source>
        <strain evidence="9 10">GD1</strain>
    </source>
</reference>
<evidence type="ECO:0000256" key="2">
    <source>
        <dbReference type="ARBA" id="ARBA00022475"/>
    </source>
</evidence>
<dbReference type="RefSeq" id="WP_008335463.1">
    <property type="nucleotide sequence ID" value="NZ_AFRZ01000001.1"/>
</dbReference>
<dbReference type="AlphaFoldDB" id="B6BHJ1"/>
<evidence type="ECO:0000256" key="3">
    <source>
        <dbReference type="ARBA" id="ARBA00022692"/>
    </source>
</evidence>
<dbReference type="InterPro" id="IPR003810">
    <property type="entry name" value="Mntp/YtaF"/>
</dbReference>
<keyword evidence="5 8" id="KW-0406">Ion transport</keyword>
<evidence type="ECO:0000256" key="8">
    <source>
        <dbReference type="HAMAP-Rule" id="MF_01521"/>
    </source>
</evidence>
<dbReference type="eggNOG" id="COG1971">
    <property type="taxonomic scope" value="Bacteria"/>
</dbReference>
<keyword evidence="7 8" id="KW-0464">Manganese</keyword>
<comment type="similarity">
    <text evidence="8">Belongs to the MntP (TC 9.B.29) family.</text>
</comment>
<feature type="transmembrane region" description="Helical" evidence="8">
    <location>
        <begin position="164"/>
        <end position="183"/>
    </location>
</feature>